<keyword evidence="3" id="KW-1185">Reference proteome</keyword>
<organism evidence="2 3">
    <name type="scientific">Acorus calamus</name>
    <name type="common">Sweet flag</name>
    <dbReference type="NCBI Taxonomy" id="4465"/>
    <lineage>
        <taxon>Eukaryota</taxon>
        <taxon>Viridiplantae</taxon>
        <taxon>Streptophyta</taxon>
        <taxon>Embryophyta</taxon>
        <taxon>Tracheophyta</taxon>
        <taxon>Spermatophyta</taxon>
        <taxon>Magnoliopsida</taxon>
        <taxon>Liliopsida</taxon>
        <taxon>Acoraceae</taxon>
        <taxon>Acorus</taxon>
    </lineage>
</organism>
<dbReference type="PANTHER" id="PTHR14009:SF34">
    <property type="entry name" value="LETM1 RBD DOMAIN-CONTAINING PROTEIN"/>
    <property type="match status" value="1"/>
</dbReference>
<keyword evidence="1" id="KW-0472">Membrane</keyword>
<dbReference type="PANTHER" id="PTHR14009">
    <property type="entry name" value="LEUCINE ZIPPER-EF-HAND CONTAINING TRANSMEMBRANE PROTEIN"/>
    <property type="match status" value="1"/>
</dbReference>
<feature type="transmembrane region" description="Helical" evidence="1">
    <location>
        <begin position="380"/>
        <end position="403"/>
    </location>
</feature>
<evidence type="ECO:0008006" key="4">
    <source>
        <dbReference type="Google" id="ProtNLM"/>
    </source>
</evidence>
<reference evidence="2" key="1">
    <citation type="journal article" date="2023" name="Nat. Commun.">
        <title>Diploid and tetraploid genomes of Acorus and the evolution of monocots.</title>
        <authorList>
            <person name="Ma L."/>
            <person name="Liu K.W."/>
            <person name="Li Z."/>
            <person name="Hsiao Y.Y."/>
            <person name="Qi Y."/>
            <person name="Fu T."/>
            <person name="Tang G.D."/>
            <person name="Zhang D."/>
            <person name="Sun W.H."/>
            <person name="Liu D.K."/>
            <person name="Li Y."/>
            <person name="Chen G.Z."/>
            <person name="Liu X.D."/>
            <person name="Liao X.Y."/>
            <person name="Jiang Y.T."/>
            <person name="Yu X."/>
            <person name="Hao Y."/>
            <person name="Huang J."/>
            <person name="Zhao X.W."/>
            <person name="Ke S."/>
            <person name="Chen Y.Y."/>
            <person name="Wu W.L."/>
            <person name="Hsu J.L."/>
            <person name="Lin Y.F."/>
            <person name="Huang M.D."/>
            <person name="Li C.Y."/>
            <person name="Huang L."/>
            <person name="Wang Z.W."/>
            <person name="Zhao X."/>
            <person name="Zhong W.Y."/>
            <person name="Peng D.H."/>
            <person name="Ahmad S."/>
            <person name="Lan S."/>
            <person name="Zhang J.S."/>
            <person name="Tsai W.C."/>
            <person name="Van de Peer Y."/>
            <person name="Liu Z.J."/>
        </authorList>
    </citation>
    <scope>NUCLEOTIDE SEQUENCE</scope>
    <source>
        <strain evidence="2">CP</strain>
    </source>
</reference>
<sequence>MNDCWNDRVFCSNIFSLCSTSKRSYDGVAVIVLTTSCCVAVRRLGATRVSCRGFTMSIPGSIRGLMDLLRGLVPVEALHAFTCKAGFEQDFLSHFGGKVLRSGSGHDAPFWMGLVQRKLVVGLQRENVPAKLNGPCNVKVVVRDLATFGLFAHLGRRTRQFLTSMGINDLNEPLKGFLSYLECGCLFFYNDFSSVGTYQLFMEVVTEEIGWLDFYAAFPGTRHQDQKRSKQHIIQAEKEIILSTALEICSDMFSSFTHYAKSSQQSLHENSVAFIKERKSLKITMAFTPMLELGNEEMVYTSTLFRELEQDVEDAVTKGSIECVPQEAPHIKADIWTGTRLLCVDLSVAADLIWKKTCGSALTVREAKKISRAVVDITCVIPLTILMLLPITAIGHAALFAAIKRYIPCLIPSPYSTERMEVVRQLEREIKRWQSSGHGAKPEISNLIT</sequence>
<evidence type="ECO:0000313" key="3">
    <source>
        <dbReference type="Proteomes" id="UP001180020"/>
    </source>
</evidence>
<proteinExistence type="predicted"/>
<dbReference type="InterPro" id="IPR044202">
    <property type="entry name" value="LETM1/MDM38-like"/>
</dbReference>
<dbReference type="GO" id="GO:0030003">
    <property type="term" value="P:intracellular monoatomic cation homeostasis"/>
    <property type="evidence" value="ECO:0007669"/>
    <property type="project" value="TreeGrafter"/>
</dbReference>
<reference evidence="2" key="2">
    <citation type="submission" date="2023-06" db="EMBL/GenBank/DDBJ databases">
        <authorList>
            <person name="Ma L."/>
            <person name="Liu K.-W."/>
            <person name="Li Z."/>
            <person name="Hsiao Y.-Y."/>
            <person name="Qi Y."/>
            <person name="Fu T."/>
            <person name="Tang G."/>
            <person name="Zhang D."/>
            <person name="Sun W.-H."/>
            <person name="Liu D.-K."/>
            <person name="Li Y."/>
            <person name="Chen G.-Z."/>
            <person name="Liu X.-D."/>
            <person name="Liao X.-Y."/>
            <person name="Jiang Y.-T."/>
            <person name="Yu X."/>
            <person name="Hao Y."/>
            <person name="Huang J."/>
            <person name="Zhao X.-W."/>
            <person name="Ke S."/>
            <person name="Chen Y.-Y."/>
            <person name="Wu W.-L."/>
            <person name="Hsu J.-L."/>
            <person name="Lin Y.-F."/>
            <person name="Huang M.-D."/>
            <person name="Li C.-Y."/>
            <person name="Huang L."/>
            <person name="Wang Z.-W."/>
            <person name="Zhao X."/>
            <person name="Zhong W.-Y."/>
            <person name="Peng D.-H."/>
            <person name="Ahmad S."/>
            <person name="Lan S."/>
            <person name="Zhang J.-S."/>
            <person name="Tsai W.-C."/>
            <person name="Van De Peer Y."/>
            <person name="Liu Z.-J."/>
        </authorList>
    </citation>
    <scope>NUCLEOTIDE SEQUENCE</scope>
    <source>
        <strain evidence="2">CP</strain>
        <tissue evidence="2">Leaves</tissue>
    </source>
</reference>
<dbReference type="AlphaFoldDB" id="A0AAV9CAX9"/>
<keyword evidence="1" id="KW-0812">Transmembrane</keyword>
<accession>A0AAV9CAX9</accession>
<name>A0AAV9CAX9_ACOCL</name>
<dbReference type="GO" id="GO:0005743">
    <property type="term" value="C:mitochondrial inner membrane"/>
    <property type="evidence" value="ECO:0007669"/>
    <property type="project" value="InterPro"/>
</dbReference>
<gene>
    <name evidence="2" type="ORF">QJS10_CPB20g00631</name>
</gene>
<protein>
    <recommendedName>
        <fullName evidence="4">LETM1-like protein</fullName>
    </recommendedName>
</protein>
<keyword evidence="1" id="KW-1133">Transmembrane helix</keyword>
<evidence type="ECO:0000256" key="1">
    <source>
        <dbReference type="SAM" id="Phobius"/>
    </source>
</evidence>
<dbReference type="EMBL" id="JAUJYO010000020">
    <property type="protein sequence ID" value="KAK1285423.1"/>
    <property type="molecule type" value="Genomic_DNA"/>
</dbReference>
<dbReference type="Proteomes" id="UP001180020">
    <property type="component" value="Unassembled WGS sequence"/>
</dbReference>
<evidence type="ECO:0000313" key="2">
    <source>
        <dbReference type="EMBL" id="KAK1285423.1"/>
    </source>
</evidence>
<comment type="caution">
    <text evidence="2">The sequence shown here is derived from an EMBL/GenBank/DDBJ whole genome shotgun (WGS) entry which is preliminary data.</text>
</comment>